<evidence type="ECO:0008006" key="4">
    <source>
        <dbReference type="Google" id="ProtNLM"/>
    </source>
</evidence>
<accession>A0A6V8JXM4</accession>
<dbReference type="InterPro" id="IPR004211">
    <property type="entry name" value="Endonuclease_7"/>
</dbReference>
<organism evidence="2 3">
    <name type="scientific">Phytohabitans houttuyneae</name>
    <dbReference type="NCBI Taxonomy" id="1076126"/>
    <lineage>
        <taxon>Bacteria</taxon>
        <taxon>Bacillati</taxon>
        <taxon>Actinomycetota</taxon>
        <taxon>Actinomycetes</taxon>
        <taxon>Micromonosporales</taxon>
        <taxon>Micromonosporaceae</taxon>
    </lineage>
</organism>
<proteinExistence type="predicted"/>
<dbReference type="Pfam" id="PF02945">
    <property type="entry name" value="Endonuclease_7"/>
    <property type="match status" value="1"/>
</dbReference>
<dbReference type="EMBL" id="BLPF01000001">
    <property type="protein sequence ID" value="GFJ77513.1"/>
    <property type="molecule type" value="Genomic_DNA"/>
</dbReference>
<feature type="compositionally biased region" description="Polar residues" evidence="1">
    <location>
        <begin position="197"/>
        <end position="206"/>
    </location>
</feature>
<feature type="region of interest" description="Disordered" evidence="1">
    <location>
        <begin position="190"/>
        <end position="214"/>
    </location>
</feature>
<keyword evidence="3" id="KW-1185">Reference proteome</keyword>
<feature type="region of interest" description="Disordered" evidence="1">
    <location>
        <begin position="228"/>
        <end position="247"/>
    </location>
</feature>
<dbReference type="RefSeq" id="WP_173054946.1">
    <property type="nucleotide sequence ID" value="NZ_BAABGO010000024.1"/>
</dbReference>
<reference evidence="2 3" key="1">
    <citation type="submission" date="2020-03" db="EMBL/GenBank/DDBJ databases">
        <title>Whole genome shotgun sequence of Phytohabitans houttuyneae NBRC 108639.</title>
        <authorList>
            <person name="Komaki H."/>
            <person name="Tamura T."/>
        </authorList>
    </citation>
    <scope>NUCLEOTIDE SEQUENCE [LARGE SCALE GENOMIC DNA]</scope>
    <source>
        <strain evidence="2 3">NBRC 108639</strain>
    </source>
</reference>
<evidence type="ECO:0000256" key="1">
    <source>
        <dbReference type="SAM" id="MobiDB-lite"/>
    </source>
</evidence>
<gene>
    <name evidence="2" type="ORF">Phou_016930</name>
</gene>
<dbReference type="InterPro" id="IPR044925">
    <property type="entry name" value="His-Me_finger_sf"/>
</dbReference>
<evidence type="ECO:0000313" key="2">
    <source>
        <dbReference type="EMBL" id="GFJ77513.1"/>
    </source>
</evidence>
<dbReference type="Proteomes" id="UP000482800">
    <property type="component" value="Unassembled WGS sequence"/>
</dbReference>
<evidence type="ECO:0000313" key="3">
    <source>
        <dbReference type="Proteomes" id="UP000482800"/>
    </source>
</evidence>
<name>A0A6V8JXM4_9ACTN</name>
<dbReference type="InterPro" id="IPR038563">
    <property type="entry name" value="Endonuclease_7_sf"/>
</dbReference>
<comment type="caution">
    <text evidence="2">The sequence shown here is derived from an EMBL/GenBank/DDBJ whole genome shotgun (WGS) entry which is preliminary data.</text>
</comment>
<protein>
    <recommendedName>
        <fullName evidence="4">Recombination endonuclease VII</fullName>
    </recommendedName>
</protein>
<reference evidence="2 3" key="2">
    <citation type="submission" date="2020-03" db="EMBL/GenBank/DDBJ databases">
        <authorList>
            <person name="Ichikawa N."/>
            <person name="Kimura A."/>
            <person name="Kitahashi Y."/>
            <person name="Uohara A."/>
        </authorList>
    </citation>
    <scope>NUCLEOTIDE SEQUENCE [LARGE SCALE GENOMIC DNA]</scope>
    <source>
        <strain evidence="2 3">NBRC 108639</strain>
    </source>
</reference>
<dbReference type="SUPFAM" id="SSF54060">
    <property type="entry name" value="His-Me finger endonucleases"/>
    <property type="match status" value="1"/>
</dbReference>
<sequence length="247" mass="27000">MAEERVRRLWRLYRLTLSRYDEILAEQGGGCGICGTLTASCDGKAFAVDHDHRCCPERQRSCGECVRGLLCGGCNGLLGFYELCLTARTSVRQFRWYNAYLRRHARPGWPLVPGRAIERIPAGEYQFEDQVRIAYYPAWIRANSRAMYASIEGRRAAATDPEFIALMDVRRADLDAFLAVGSFPANTVRTVGRRASSDSTGAQPSIGSGSSGVRAAAADALTRRGCVNSGVPARAGEQRRRSAAGTA</sequence>
<dbReference type="Gene3D" id="3.40.1800.10">
    <property type="entry name" value="His-Me finger endonucleases"/>
    <property type="match status" value="1"/>
</dbReference>
<dbReference type="AlphaFoldDB" id="A0A6V8JXM4"/>